<dbReference type="EMBL" id="BKCJ010285254">
    <property type="protein sequence ID" value="GEZ49046.1"/>
    <property type="molecule type" value="Genomic_DNA"/>
</dbReference>
<reference evidence="2" key="1">
    <citation type="journal article" date="2019" name="Sci. Rep.">
        <title>Draft genome of Tanacetum cinerariifolium, the natural source of mosquito coil.</title>
        <authorList>
            <person name="Yamashiro T."/>
            <person name="Shiraishi A."/>
            <person name="Satake H."/>
            <person name="Nakayama K."/>
        </authorList>
    </citation>
    <scope>NUCLEOTIDE SEQUENCE</scope>
</reference>
<feature type="non-terminal residue" evidence="2">
    <location>
        <position position="1"/>
    </location>
</feature>
<evidence type="ECO:0000313" key="2">
    <source>
        <dbReference type="EMBL" id="GEZ49046.1"/>
    </source>
</evidence>
<dbReference type="AlphaFoldDB" id="A0A699IHD6"/>
<evidence type="ECO:0000256" key="1">
    <source>
        <dbReference type="SAM" id="MobiDB-lite"/>
    </source>
</evidence>
<name>A0A699IHD6_TANCI</name>
<sequence length="159" mass="17578">VNDITRLQALIDKKKVVVTKVTIREALRLDDEEGVEYLPNEETFCRVGYNGLREAIHQAYVLQSILLKLVNVFANMRRVGKWFYGVETPLFEGMLVDQQVVKEGDADKNDETINAGDAAKGDVSAAHGEVLTVAKEPSILSLTPSTPPPQPSHDIPYTS</sequence>
<accession>A0A699IHD6</accession>
<protein>
    <submittedName>
        <fullName evidence="2">Uncharacterized protein</fullName>
    </submittedName>
</protein>
<proteinExistence type="predicted"/>
<comment type="caution">
    <text evidence="2">The sequence shown here is derived from an EMBL/GenBank/DDBJ whole genome shotgun (WGS) entry which is preliminary data.</text>
</comment>
<gene>
    <name evidence="2" type="ORF">Tci_521019</name>
</gene>
<feature type="region of interest" description="Disordered" evidence="1">
    <location>
        <begin position="137"/>
        <end position="159"/>
    </location>
</feature>
<organism evidence="2">
    <name type="scientific">Tanacetum cinerariifolium</name>
    <name type="common">Dalmatian daisy</name>
    <name type="synonym">Chrysanthemum cinerariifolium</name>
    <dbReference type="NCBI Taxonomy" id="118510"/>
    <lineage>
        <taxon>Eukaryota</taxon>
        <taxon>Viridiplantae</taxon>
        <taxon>Streptophyta</taxon>
        <taxon>Embryophyta</taxon>
        <taxon>Tracheophyta</taxon>
        <taxon>Spermatophyta</taxon>
        <taxon>Magnoliopsida</taxon>
        <taxon>eudicotyledons</taxon>
        <taxon>Gunneridae</taxon>
        <taxon>Pentapetalae</taxon>
        <taxon>asterids</taxon>
        <taxon>campanulids</taxon>
        <taxon>Asterales</taxon>
        <taxon>Asteraceae</taxon>
        <taxon>Asteroideae</taxon>
        <taxon>Anthemideae</taxon>
        <taxon>Anthemidinae</taxon>
        <taxon>Tanacetum</taxon>
    </lineage>
</organism>